<sequence length="732" mass="83478">MARELEIQIDDQQYHVEKMRDAYSMALRRNWQGFQDYYRRHPNTLFNPLTVNGDNAFHFAAGSRNPQLVRALLDLLPNPSEKFAAVTTTDDLGNTPLHEVATKNCVEAAQHMVAILLDPRSWPDNEDEKKKHIRTAKGLPEDKKKLPDDPKKLLMRNKSGATPLYMAAADGKKKMTLYLATIVEQIDPNLLHHHFRKNDELSVLHMAVMGQHFDTAIWLLKKEEEFLGTKEYYAEGEAKLAKREEENGMTSFHLLALIPLPFKSFRPMSIFTKLLYSLIPAAELKAYKEEIRLLSSQRKDLESGKSRNENIMNIHPAKNLTTISEIRIRLWTGLVNAFPKLKQIYRLKRKDGLVLQLVEFLVDQDSSWKEGYKTEEATIISLGLGKGASETEDKPKNPTENSSNSSSTTEDIKKKKKKKRSSVEAPLLMAASNGIVEIVDAILHKYPQAVDYVSDRGQNVFHTAVMYRKKKIFDRILELENDIVQRLASMIDKNGNCSLHHVADMRYYQGSRFGAALRYQEELQWFEDVRKIMPQYFILHRNEKRITAPDLFEKEHKQQYEAAQEWMKGTAESCSTVSILVATVVFAAAYTVPGGNDANGVPVFIHSPLFAVFTIMDVFSLITSLCSVVMFLSILTSSFQQHAFIKSLPRKLTIGFSLLFLSVLSSMITFTAALLLLVRLKGRWTNTLVYAAAFIPVLLFGAMQFHIYSQVLTGIINKVKPVFVKKKKHRYI</sequence>
<keyword evidence="2" id="KW-1185">Reference proteome</keyword>
<dbReference type="Proteomes" id="UP001164539">
    <property type="component" value="Chromosome 13"/>
</dbReference>
<dbReference type="EMBL" id="CM051406">
    <property type="protein sequence ID" value="KAJ4703090.1"/>
    <property type="molecule type" value="Genomic_DNA"/>
</dbReference>
<accession>A0ACC1WV53</accession>
<comment type="caution">
    <text evidence="1">The sequence shown here is derived from an EMBL/GenBank/DDBJ whole genome shotgun (WGS) entry which is preliminary data.</text>
</comment>
<reference evidence="1 2" key="1">
    <citation type="journal article" date="2023" name="Science">
        <title>Complex scaffold remodeling in plant triterpene biosynthesis.</title>
        <authorList>
            <person name="De La Pena R."/>
            <person name="Hodgson H."/>
            <person name="Liu J.C."/>
            <person name="Stephenson M.J."/>
            <person name="Martin A.C."/>
            <person name="Owen C."/>
            <person name="Harkess A."/>
            <person name="Leebens-Mack J."/>
            <person name="Jimenez L.E."/>
            <person name="Osbourn A."/>
            <person name="Sattely E.S."/>
        </authorList>
    </citation>
    <scope>NUCLEOTIDE SEQUENCE [LARGE SCALE GENOMIC DNA]</scope>
    <source>
        <strain evidence="2">cv. JPN11</strain>
        <tissue evidence="1">Leaf</tissue>
    </source>
</reference>
<evidence type="ECO:0000313" key="1">
    <source>
        <dbReference type="EMBL" id="KAJ4703090.1"/>
    </source>
</evidence>
<protein>
    <submittedName>
        <fullName evidence="1">Ankyrin repeat family protein</fullName>
    </submittedName>
</protein>
<proteinExistence type="predicted"/>
<gene>
    <name evidence="1" type="ORF">OWV82_023043</name>
</gene>
<name>A0ACC1WV53_MELAZ</name>
<evidence type="ECO:0000313" key="2">
    <source>
        <dbReference type="Proteomes" id="UP001164539"/>
    </source>
</evidence>
<organism evidence="1 2">
    <name type="scientific">Melia azedarach</name>
    <name type="common">Chinaberry tree</name>
    <dbReference type="NCBI Taxonomy" id="155640"/>
    <lineage>
        <taxon>Eukaryota</taxon>
        <taxon>Viridiplantae</taxon>
        <taxon>Streptophyta</taxon>
        <taxon>Embryophyta</taxon>
        <taxon>Tracheophyta</taxon>
        <taxon>Spermatophyta</taxon>
        <taxon>Magnoliopsida</taxon>
        <taxon>eudicotyledons</taxon>
        <taxon>Gunneridae</taxon>
        <taxon>Pentapetalae</taxon>
        <taxon>rosids</taxon>
        <taxon>malvids</taxon>
        <taxon>Sapindales</taxon>
        <taxon>Meliaceae</taxon>
        <taxon>Melia</taxon>
    </lineage>
</organism>